<comment type="cofactor">
    <cofactor evidence="21">
        <name>Mo-molybdopterin</name>
        <dbReference type="ChEBI" id="CHEBI:71302"/>
    </cofactor>
    <text evidence="21">Binds 1 Mo-molybdopterin (Mo-MPT) cofactor per subunit.</text>
</comment>
<dbReference type="InterPro" id="IPR014307">
    <property type="entry name" value="Xanthine_DH_ssu"/>
</dbReference>
<keyword evidence="8 21" id="KW-0001">2Fe-2S</keyword>
<sequence>MKPLESTSTLVFFVNGKKVVDNEVNPEWTLLHYLRNKLRLCGTKLGCAEGGCGACTVMVSKLDRSTNQINHISVNACLTPVAAVHGQAVTTVEGIGSVKGKLHPVQERIAKSHGSQCGFCTPGIVMSMYTLLRSLPGKPTMSDMEIAFQGNLCRCTGYRPIIEGFKTFTEEWEMQQRLNGTANGNNVCGMGDQCCRNQRGNSDRSDGLTGDSTNSQNGNSINGLNGSSENGLNGNHNKNANGDVKSCGHSSEEILFESKKFNLYDPTQELIFPPELRLNEQLENEYLLIKGERTSWHRPKTLAQILELKKHFPSAKIINGNTEVGVEVKFKNCHYPVLIQPSNIKEMTTITSDDDGVIVGAAVTLSNLEKYLLQEIKTQPEHKTAIFQAAVGMLHWFAGRQIRNVGTLGGNIMTGSPISDMNPILMAAGVILEVQSKDGGTRRIKMDHTFWTGYRRNVVNPDEILISVSIPYSKEGQIFKAYKQAKRRDDDIAIVNAAYNFQLNGNVVENAHLAYGGMAPTTVLAVKTAKTLIGKKWDKSLIEEAYSSLVDELPLDPSAPGGTIEYRRSLTLSLFFKFYLEVVQILEKDGCSEVQIDKSYRSGKDQFHYTPPQSSQYFTVVPDTQEKADAVGRPLVHASAFKQATGEAVYCDDIPRFENEAYLSLVLSKKSHAKILSIDSSAALEVPGVYGFFSAKDISKEHNKWGPIFQDEELFASEKVVAQGQIIGCVAAVDQITAQKANRLIKVEYEDLEPVVVTIEDAIRHSSYINPTPKQIKSGDVEAVFSSCDPSCIVEGDVKMGGQEHFYLETHAAIAIPSKEDNELQIISSTQHPSEIQHLASHVLGIPNNLVTCKTKRLGGGFGGKESRGSLVALPVALAAHKLGRPVRMMLDRDEDMMVTGQRHPFYGKYKVAFSPEGKLIALQVDLYANAGYSMDLTTSVLDRAMFHVTNACHVPNLTVRGFMCRTNTVSNTAFRGFGGPQGMFVAETIIDHVADTLKKSPEVIRGLNLFEEGKTLHYNQTLGYCTLRRCWEECLEQANYEAKKKEIELFNRENRWRKRGISVVPTMFGIAFTSLFLNQAGALVLVYRDGSVLISHGGTEMGQGLHTKMIQVASRALGISAELIHISETSTDKVPNTSPTAASAGSDLNGMAIIDACDKINERLKPVKEANPKGTWEEWVNTAYFSRISLAASGFYKTPDIGYNMQTNSGMAFNYHTYGAACAEVEIDCLTGDHQVLSTNIVMDLGESLNPAIDIGQIEGGFMQGYGLFSLEEMIYSPTGTLYSRGPGAYKIPGFADIPLEFNVALLKGAPNPRAVYSSKAVGEPPLFLAASIFFAIKEAVKAARADSGNTEWFRFDSPATSARIRMACLDEITQRFPKPPEGSYKPWSVPL</sequence>
<comment type="caution">
    <text evidence="25">The sequence shown here is derived from an EMBL/GenBank/DDBJ whole genome shotgun (WGS) entry which is preliminary data.</text>
</comment>
<keyword evidence="11" id="KW-0560">Oxidoreductase</keyword>
<feature type="binding site" evidence="21">
    <location>
        <position position="52"/>
    </location>
    <ligand>
        <name>[2Fe-2S] cluster</name>
        <dbReference type="ChEBI" id="CHEBI:190135"/>
        <label>1</label>
    </ligand>
</feature>
<evidence type="ECO:0000256" key="21">
    <source>
        <dbReference type="PIRSR" id="PIRSR000127-3"/>
    </source>
</evidence>
<dbReference type="GO" id="GO:0005506">
    <property type="term" value="F:iron ion binding"/>
    <property type="evidence" value="ECO:0007669"/>
    <property type="project" value="InterPro"/>
</dbReference>
<dbReference type="Proteomes" id="UP000466442">
    <property type="component" value="Linkage Group LG5"/>
</dbReference>
<proteinExistence type="inferred from homology"/>
<dbReference type="InterPro" id="IPR016166">
    <property type="entry name" value="FAD-bd_PCMH"/>
</dbReference>
<dbReference type="FunFam" id="3.10.20.30:FF:000015">
    <property type="entry name" value="Aldehyde oxidase 1"/>
    <property type="match status" value="1"/>
</dbReference>
<dbReference type="CDD" id="cd00207">
    <property type="entry name" value="fer2"/>
    <property type="match status" value="1"/>
</dbReference>
<feature type="region of interest" description="Disordered" evidence="22">
    <location>
        <begin position="199"/>
        <end position="245"/>
    </location>
</feature>
<dbReference type="SUPFAM" id="SSF47741">
    <property type="entry name" value="CO dehydrogenase ISP C-domain like"/>
    <property type="match status" value="1"/>
</dbReference>
<dbReference type="FunFam" id="3.30.43.10:FF:000001">
    <property type="entry name" value="Xanthine dehydrogenase/oxidase"/>
    <property type="match status" value="1"/>
</dbReference>
<dbReference type="InterPro" id="IPR036884">
    <property type="entry name" value="2Fe-2S-bd_dom_sf"/>
</dbReference>
<feature type="binding site" evidence="21">
    <location>
        <position position="976"/>
    </location>
    <ligand>
        <name>Mo-molybdopterin</name>
        <dbReference type="ChEBI" id="CHEBI:71302"/>
    </ligand>
    <ligandPart>
        <name>Mo</name>
        <dbReference type="ChEBI" id="CHEBI:28685"/>
    </ligandPart>
</feature>
<evidence type="ECO:0000259" key="24">
    <source>
        <dbReference type="PROSITE" id="PS51387"/>
    </source>
</evidence>
<feature type="binding site" evidence="20">
    <location>
        <position position="1074"/>
    </location>
    <ligand>
        <name>substrate</name>
    </ligand>
</feature>
<dbReference type="Gene3D" id="1.10.150.120">
    <property type="entry name" value="[2Fe-2S]-binding domain"/>
    <property type="match status" value="1"/>
</dbReference>
<dbReference type="Gene3D" id="3.90.1170.50">
    <property type="entry name" value="Aldehyde oxidase/xanthine dehydrogenase, a/b hammerhead"/>
    <property type="match status" value="1"/>
</dbReference>
<protein>
    <recommendedName>
        <fullName evidence="5">xanthine dehydrogenase</fullName>
        <ecNumber evidence="5">1.17.1.4</ecNumber>
    </recommendedName>
</protein>
<dbReference type="Gene3D" id="3.10.20.30">
    <property type="match status" value="1"/>
</dbReference>
<feature type="binding site" evidence="21">
    <location>
        <position position="55"/>
    </location>
    <ligand>
        <name>[2Fe-2S] cluster</name>
        <dbReference type="ChEBI" id="CHEBI:190135"/>
        <label>1</label>
    </ligand>
</feature>
<evidence type="ECO:0000313" key="25">
    <source>
        <dbReference type="EMBL" id="KAF6210904.1"/>
    </source>
</evidence>
<dbReference type="PANTHER" id="PTHR45444">
    <property type="entry name" value="XANTHINE DEHYDROGENASE"/>
    <property type="match status" value="1"/>
</dbReference>
<dbReference type="GO" id="GO:0004854">
    <property type="term" value="F:xanthine dehydrogenase activity"/>
    <property type="evidence" value="ECO:0007669"/>
    <property type="project" value="UniProtKB-EC"/>
</dbReference>
<dbReference type="InterPro" id="IPR002888">
    <property type="entry name" value="2Fe-2S-bd"/>
</dbReference>
<feature type="binding site" evidence="20">
    <location>
        <position position="465"/>
    </location>
    <ligand>
        <name>FAD</name>
        <dbReference type="ChEBI" id="CHEBI:57692"/>
    </ligand>
</feature>
<dbReference type="EC" id="1.17.1.4" evidence="5"/>
<comment type="subunit">
    <text evidence="4">Homodimer.</text>
</comment>
<dbReference type="SUPFAM" id="SSF55447">
    <property type="entry name" value="CO dehydrogenase flavoprotein C-terminal domain-like"/>
    <property type="match status" value="1"/>
</dbReference>
<dbReference type="FunFam" id="3.90.1170.50:FF:000001">
    <property type="entry name" value="Aldehyde oxidase 1"/>
    <property type="match status" value="1"/>
</dbReference>
<evidence type="ECO:0000256" key="14">
    <source>
        <dbReference type="ARBA" id="ARBA00023027"/>
    </source>
</evidence>
<evidence type="ECO:0000256" key="16">
    <source>
        <dbReference type="ARBA" id="ARBA00034078"/>
    </source>
</evidence>
<reference evidence="25" key="1">
    <citation type="journal article" date="2021" name="Mol. Ecol. Resour.">
        <title>Apolygus lucorum genome provides insights into omnivorousness and mesophyll feeding.</title>
        <authorList>
            <person name="Liu Y."/>
            <person name="Liu H."/>
            <person name="Wang H."/>
            <person name="Huang T."/>
            <person name="Liu B."/>
            <person name="Yang B."/>
            <person name="Yin L."/>
            <person name="Li B."/>
            <person name="Zhang Y."/>
            <person name="Zhang S."/>
            <person name="Jiang F."/>
            <person name="Zhang X."/>
            <person name="Ren Y."/>
            <person name="Wang B."/>
            <person name="Wang S."/>
            <person name="Lu Y."/>
            <person name="Wu K."/>
            <person name="Fan W."/>
            <person name="Wang G."/>
        </authorList>
    </citation>
    <scope>NUCLEOTIDE SEQUENCE</scope>
    <source>
        <strain evidence="25">12Hb</strain>
    </source>
</reference>
<dbReference type="InterPro" id="IPR000674">
    <property type="entry name" value="Ald_Oxase/Xan_DH_a/b"/>
</dbReference>
<dbReference type="FunFam" id="3.30.365.10:FF:000004">
    <property type="entry name" value="Xanthine dehydrogenase oxidase"/>
    <property type="match status" value="1"/>
</dbReference>
<evidence type="ECO:0000313" key="26">
    <source>
        <dbReference type="Proteomes" id="UP000466442"/>
    </source>
</evidence>
<feature type="binding site" evidence="20">
    <location>
        <begin position="317"/>
        <end position="324"/>
    </location>
    <ligand>
        <name>FAD</name>
        <dbReference type="ChEBI" id="CHEBI:57692"/>
    </ligand>
</feature>
<comment type="cofactor">
    <cofactor evidence="16">
        <name>[2Fe-2S] cluster</name>
        <dbReference type="ChEBI" id="CHEBI:190135"/>
    </cofactor>
</comment>
<dbReference type="Pfam" id="PF03450">
    <property type="entry name" value="CO_deh_flav_C"/>
    <property type="match status" value="1"/>
</dbReference>
<dbReference type="PROSITE" id="PS00197">
    <property type="entry name" value="2FE2S_FER_1"/>
    <property type="match status" value="1"/>
</dbReference>
<dbReference type="InterPro" id="IPR012675">
    <property type="entry name" value="Beta-grasp_dom_sf"/>
</dbReference>
<comment type="catalytic activity">
    <reaction evidence="18">
        <text>hypoxanthine + NAD(+) + H2O = xanthine + NADH + H(+)</text>
        <dbReference type="Rhea" id="RHEA:24670"/>
        <dbReference type="ChEBI" id="CHEBI:15377"/>
        <dbReference type="ChEBI" id="CHEBI:15378"/>
        <dbReference type="ChEBI" id="CHEBI:17368"/>
        <dbReference type="ChEBI" id="CHEBI:17712"/>
        <dbReference type="ChEBI" id="CHEBI:57540"/>
        <dbReference type="ChEBI" id="CHEBI:57945"/>
        <dbReference type="EC" id="1.17.1.4"/>
    </reaction>
</comment>
<keyword evidence="10 20" id="KW-0274">FAD</keyword>
<gene>
    <name evidence="25" type="ORF">GE061_014016</name>
</gene>
<dbReference type="PIRSF" id="PIRSF000127">
    <property type="entry name" value="Xanthine_DH"/>
    <property type="match status" value="1"/>
</dbReference>
<keyword evidence="6 21" id="KW-0500">Molybdenum</keyword>
<evidence type="ECO:0000259" key="23">
    <source>
        <dbReference type="PROSITE" id="PS51085"/>
    </source>
</evidence>
<dbReference type="InterPro" id="IPR036683">
    <property type="entry name" value="CO_DH_flav_C_dom_sf"/>
</dbReference>
<evidence type="ECO:0000256" key="20">
    <source>
        <dbReference type="PIRSR" id="PIRSR000127-2"/>
    </source>
</evidence>
<comment type="similarity">
    <text evidence="3">Belongs to the xanthine dehydrogenase family.</text>
</comment>
<dbReference type="SMART" id="SM01092">
    <property type="entry name" value="CO_deh_flav_C"/>
    <property type="match status" value="1"/>
</dbReference>
<evidence type="ECO:0000256" key="18">
    <source>
        <dbReference type="ARBA" id="ARBA00049517"/>
    </source>
</evidence>
<dbReference type="GO" id="GO:0071949">
    <property type="term" value="F:FAD binding"/>
    <property type="evidence" value="ECO:0007669"/>
    <property type="project" value="InterPro"/>
</dbReference>
<dbReference type="GO" id="GO:0051537">
    <property type="term" value="F:2 iron, 2 sulfur cluster binding"/>
    <property type="evidence" value="ECO:0007669"/>
    <property type="project" value="UniProtKB-KW"/>
</dbReference>
<comment type="cofactor">
    <cofactor evidence="1 20">
        <name>FAD</name>
        <dbReference type="ChEBI" id="CHEBI:57692"/>
    </cofactor>
</comment>
<dbReference type="Gene3D" id="3.30.365.10">
    <property type="entry name" value="Aldehyde oxidase/xanthine dehydrogenase, molybdopterin binding domain"/>
    <property type="match status" value="4"/>
</dbReference>
<feature type="binding site" evidence="21">
    <location>
        <position position="155"/>
    </location>
    <ligand>
        <name>[2Fe-2S] cluster</name>
        <dbReference type="ChEBI" id="CHEBI:190135"/>
        <label>2</label>
    </ligand>
</feature>
<dbReference type="InterPro" id="IPR006058">
    <property type="entry name" value="2Fe2S_fd_BS"/>
</dbReference>
<dbReference type="InterPro" id="IPR016169">
    <property type="entry name" value="FAD-bd_PCMH_sub2"/>
</dbReference>
<keyword evidence="13 21" id="KW-0411">Iron-sulfur</keyword>
<feature type="active site" description="Proton acceptor" evidence="19">
    <location>
        <position position="1325"/>
    </location>
</feature>
<evidence type="ECO:0000256" key="3">
    <source>
        <dbReference type="ARBA" id="ARBA00006849"/>
    </source>
</evidence>
<dbReference type="EMBL" id="WIXP02000005">
    <property type="protein sequence ID" value="KAF6210904.1"/>
    <property type="molecule type" value="Genomic_DNA"/>
</dbReference>
<evidence type="ECO:0000256" key="22">
    <source>
        <dbReference type="SAM" id="MobiDB-lite"/>
    </source>
</evidence>
<evidence type="ECO:0000256" key="5">
    <source>
        <dbReference type="ARBA" id="ARBA00013123"/>
    </source>
</evidence>
<feature type="binding site" evidence="21">
    <location>
        <position position="117"/>
    </location>
    <ligand>
        <name>[2Fe-2S] cluster</name>
        <dbReference type="ChEBI" id="CHEBI:190135"/>
        <label>2</label>
    </ligand>
</feature>
<name>A0A8S9XQK8_APOLU</name>
<evidence type="ECO:0000256" key="11">
    <source>
        <dbReference type="ARBA" id="ARBA00023002"/>
    </source>
</evidence>
<dbReference type="Pfam" id="PF02738">
    <property type="entry name" value="MoCoBD_1"/>
    <property type="match status" value="1"/>
</dbReference>
<dbReference type="Pfam" id="PF01315">
    <property type="entry name" value="Ald_Xan_dh_C"/>
    <property type="match status" value="1"/>
</dbReference>
<evidence type="ECO:0000256" key="1">
    <source>
        <dbReference type="ARBA" id="ARBA00001974"/>
    </source>
</evidence>
<evidence type="ECO:0000256" key="10">
    <source>
        <dbReference type="ARBA" id="ARBA00022827"/>
    </source>
</evidence>
<keyword evidence="26" id="KW-1185">Reference proteome</keyword>
<feature type="binding site" evidence="21">
    <location>
        <position position="153"/>
    </location>
    <ligand>
        <name>[2Fe-2S] cluster</name>
        <dbReference type="ChEBI" id="CHEBI:190135"/>
        <label>2</label>
    </ligand>
</feature>
<feature type="domain" description="FAD-binding PCMH-type" evidence="24">
    <location>
        <begin position="289"/>
        <end position="475"/>
    </location>
</feature>
<dbReference type="InterPro" id="IPR036010">
    <property type="entry name" value="2Fe-2S_ferredoxin-like_sf"/>
</dbReference>
<dbReference type="FunFam" id="3.30.465.10:FF:000004">
    <property type="entry name" value="Xanthine dehydrogenase/oxidase"/>
    <property type="match status" value="1"/>
</dbReference>
<dbReference type="InterPro" id="IPR001041">
    <property type="entry name" value="2Fe-2S_ferredoxin-type"/>
</dbReference>
<dbReference type="FunFam" id="3.30.365.10:FF:000001">
    <property type="entry name" value="Xanthine dehydrogenase oxidase"/>
    <property type="match status" value="1"/>
</dbReference>
<accession>A0A8S9XQK8</accession>
<dbReference type="InterPro" id="IPR016208">
    <property type="entry name" value="Ald_Oxase/xanthine_DH-like"/>
</dbReference>
<evidence type="ECO:0000256" key="9">
    <source>
        <dbReference type="ARBA" id="ARBA00022723"/>
    </source>
</evidence>
<dbReference type="SUPFAM" id="SSF56003">
    <property type="entry name" value="Molybdenum cofactor-binding domain"/>
    <property type="match status" value="1"/>
</dbReference>
<comment type="subcellular location">
    <subcellularLocation>
        <location evidence="2">Peroxisome</location>
    </subcellularLocation>
</comment>
<feature type="binding site" evidence="20">
    <location>
        <position position="866"/>
    </location>
    <ligand>
        <name>substrate</name>
    </ligand>
</feature>
<evidence type="ECO:0000256" key="15">
    <source>
        <dbReference type="ARBA" id="ARBA00023140"/>
    </source>
</evidence>
<dbReference type="Gene3D" id="3.30.43.10">
    <property type="entry name" value="Uridine Diphospho-n-acetylenolpyruvylglucosamine Reductase, domain 2"/>
    <property type="match status" value="1"/>
</dbReference>
<dbReference type="InterPro" id="IPR037165">
    <property type="entry name" value="AldOxase/xan_DH_Mopterin-bd_sf"/>
</dbReference>
<dbReference type="NCBIfam" id="TIGR02963">
    <property type="entry name" value="xanthine_xdhA"/>
    <property type="match status" value="1"/>
</dbReference>
<dbReference type="Pfam" id="PF01799">
    <property type="entry name" value="Fer2_2"/>
    <property type="match status" value="1"/>
</dbReference>
<feature type="binding site" evidence="20">
    <location>
        <position position="978"/>
    </location>
    <ligand>
        <name>substrate</name>
    </ligand>
</feature>
<dbReference type="InterPro" id="IPR008274">
    <property type="entry name" value="AldOxase/xan_DH_MoCoBD1"/>
</dbReference>
<dbReference type="Pfam" id="PF20256">
    <property type="entry name" value="MoCoBD_2"/>
    <property type="match status" value="1"/>
</dbReference>
<dbReference type="OrthoDB" id="8300278at2759"/>
<dbReference type="Pfam" id="PF00941">
    <property type="entry name" value="FAD_binding_5"/>
    <property type="match status" value="1"/>
</dbReference>
<evidence type="ECO:0000256" key="13">
    <source>
        <dbReference type="ARBA" id="ARBA00023014"/>
    </source>
</evidence>
<keyword evidence="12 21" id="KW-0408">Iron</keyword>
<evidence type="ECO:0000256" key="2">
    <source>
        <dbReference type="ARBA" id="ARBA00004275"/>
    </source>
</evidence>
<evidence type="ECO:0000256" key="12">
    <source>
        <dbReference type="ARBA" id="ARBA00023004"/>
    </source>
</evidence>
<dbReference type="InterPro" id="IPR002346">
    <property type="entry name" value="Mopterin_DH_FAD-bd"/>
</dbReference>
<feature type="binding site" evidence="20">
    <location>
        <position position="483"/>
    </location>
    <ligand>
        <name>FAD</name>
        <dbReference type="ChEBI" id="CHEBI:57692"/>
    </ligand>
</feature>
<keyword evidence="15" id="KW-0576">Peroxisome</keyword>
<dbReference type="SUPFAM" id="SSF54665">
    <property type="entry name" value="CO dehydrogenase molybdoprotein N-domain-like"/>
    <property type="match status" value="1"/>
</dbReference>
<feature type="binding site" evidence="20">
    <location>
        <position position="420"/>
    </location>
    <ligand>
        <name>FAD</name>
        <dbReference type="ChEBI" id="CHEBI:57692"/>
    </ligand>
</feature>
<dbReference type="FunFam" id="3.30.365.10:FF:000003">
    <property type="entry name" value="Aldehyde oxidase 1"/>
    <property type="match status" value="1"/>
</dbReference>
<feature type="compositionally biased region" description="Low complexity" evidence="22">
    <location>
        <begin position="214"/>
        <end position="242"/>
    </location>
</feature>
<organism evidence="25 26">
    <name type="scientific">Apolygus lucorum</name>
    <name type="common">Small green plant bug</name>
    <name type="synonym">Lygocoris lucorum</name>
    <dbReference type="NCBI Taxonomy" id="248454"/>
    <lineage>
        <taxon>Eukaryota</taxon>
        <taxon>Metazoa</taxon>
        <taxon>Ecdysozoa</taxon>
        <taxon>Arthropoda</taxon>
        <taxon>Hexapoda</taxon>
        <taxon>Insecta</taxon>
        <taxon>Pterygota</taxon>
        <taxon>Neoptera</taxon>
        <taxon>Paraneoptera</taxon>
        <taxon>Hemiptera</taxon>
        <taxon>Heteroptera</taxon>
        <taxon>Panheteroptera</taxon>
        <taxon>Cimicomorpha</taxon>
        <taxon>Miridae</taxon>
        <taxon>Mirini</taxon>
        <taxon>Apolygus</taxon>
    </lineage>
</organism>
<feature type="binding site" evidence="21">
    <location>
        <position position="1143"/>
    </location>
    <ligand>
        <name>Mo-molybdopterin</name>
        <dbReference type="ChEBI" id="CHEBI:71302"/>
    </ligand>
    <ligandPart>
        <name>Mo</name>
        <dbReference type="ChEBI" id="CHEBI:28685"/>
    </ligandPart>
</feature>
<dbReference type="SMART" id="SM01008">
    <property type="entry name" value="Ald_Xan_dh_C"/>
    <property type="match status" value="1"/>
</dbReference>
<feature type="binding site" evidence="21">
    <location>
        <position position="831"/>
    </location>
    <ligand>
        <name>Mo-molybdopterin</name>
        <dbReference type="ChEBI" id="CHEBI:71302"/>
    </ligand>
    <ligandPart>
        <name>Mo</name>
        <dbReference type="ChEBI" id="CHEBI:28685"/>
    </ligandPart>
</feature>
<evidence type="ECO:0000256" key="7">
    <source>
        <dbReference type="ARBA" id="ARBA00022630"/>
    </source>
</evidence>
<feature type="binding site" evidence="21">
    <location>
        <position position="77"/>
    </location>
    <ligand>
        <name>[2Fe-2S] cluster</name>
        <dbReference type="ChEBI" id="CHEBI:190135"/>
        <label>1</label>
    </ligand>
</feature>
<dbReference type="GO" id="GO:0005777">
    <property type="term" value="C:peroxisome"/>
    <property type="evidence" value="ECO:0007669"/>
    <property type="project" value="UniProtKB-SubCell"/>
</dbReference>
<evidence type="ECO:0000256" key="4">
    <source>
        <dbReference type="ARBA" id="ARBA00011738"/>
    </source>
</evidence>
<dbReference type="Gene3D" id="3.30.465.10">
    <property type="match status" value="1"/>
</dbReference>
<dbReference type="SUPFAM" id="SSF56176">
    <property type="entry name" value="FAD-binding/transporter-associated domain-like"/>
    <property type="match status" value="1"/>
</dbReference>
<evidence type="ECO:0000256" key="17">
    <source>
        <dbReference type="ARBA" id="ARBA00049017"/>
    </source>
</evidence>
<keyword evidence="7" id="KW-0285">Flavoprotein</keyword>
<comment type="cofactor">
    <cofactor evidence="21">
        <name>[2Fe-2S] cluster</name>
        <dbReference type="ChEBI" id="CHEBI:190135"/>
    </cofactor>
    <text evidence="21">Binds 2 [2Fe-2S] clusters.</text>
</comment>
<dbReference type="InterPro" id="IPR036318">
    <property type="entry name" value="FAD-bd_PCMH-like_sf"/>
</dbReference>
<feature type="binding site" evidence="21">
    <location>
        <position position="862"/>
    </location>
    <ligand>
        <name>Mo-molybdopterin</name>
        <dbReference type="ChEBI" id="CHEBI:71302"/>
    </ligand>
    <ligandPart>
        <name>Mo</name>
        <dbReference type="ChEBI" id="CHEBI:28685"/>
    </ligandPart>
</feature>
<evidence type="ECO:0000256" key="19">
    <source>
        <dbReference type="PIRSR" id="PIRSR000127-1"/>
    </source>
</evidence>
<dbReference type="InterPro" id="IPR005107">
    <property type="entry name" value="CO_DH_flav_C"/>
</dbReference>
<dbReference type="FunFam" id="3.30.390.50:FF:000001">
    <property type="entry name" value="Xanthine dehydrogenase oxidase"/>
    <property type="match status" value="1"/>
</dbReference>
<dbReference type="InterPro" id="IPR016167">
    <property type="entry name" value="FAD-bd_PCMH_sub1"/>
</dbReference>
<dbReference type="SUPFAM" id="SSF54292">
    <property type="entry name" value="2Fe-2S ferredoxin-like"/>
    <property type="match status" value="1"/>
</dbReference>
<dbReference type="PROSITE" id="PS51085">
    <property type="entry name" value="2FE2S_FER_2"/>
    <property type="match status" value="1"/>
</dbReference>
<evidence type="ECO:0000256" key="8">
    <source>
        <dbReference type="ARBA" id="ARBA00022714"/>
    </source>
</evidence>
<dbReference type="Pfam" id="PF00111">
    <property type="entry name" value="Fer2"/>
    <property type="match status" value="1"/>
</dbReference>
<comment type="catalytic activity">
    <reaction evidence="17">
        <text>xanthine + NAD(+) + H2O = urate + NADH + H(+)</text>
        <dbReference type="Rhea" id="RHEA:16669"/>
        <dbReference type="ChEBI" id="CHEBI:15377"/>
        <dbReference type="ChEBI" id="CHEBI:15378"/>
        <dbReference type="ChEBI" id="CHEBI:17712"/>
        <dbReference type="ChEBI" id="CHEBI:17775"/>
        <dbReference type="ChEBI" id="CHEBI:57540"/>
        <dbReference type="ChEBI" id="CHEBI:57945"/>
        <dbReference type="EC" id="1.17.1.4"/>
    </reaction>
</comment>
<keyword evidence="14" id="KW-0520">NAD</keyword>
<dbReference type="PANTHER" id="PTHR45444:SF3">
    <property type="entry name" value="XANTHINE DEHYDROGENASE"/>
    <property type="match status" value="1"/>
</dbReference>
<dbReference type="PROSITE" id="PS51387">
    <property type="entry name" value="FAD_PCMH"/>
    <property type="match status" value="1"/>
</dbReference>
<dbReference type="InterPro" id="IPR036856">
    <property type="entry name" value="Ald_Oxase/Xan_DH_a/b_sf"/>
</dbReference>
<keyword evidence="9 21" id="KW-0479">Metal-binding</keyword>
<feature type="binding site" evidence="20">
    <location>
        <position position="944"/>
    </location>
    <ligand>
        <name>substrate</name>
    </ligand>
</feature>
<feature type="binding site" evidence="20">
    <location>
        <position position="397"/>
    </location>
    <ligand>
        <name>FAD</name>
        <dbReference type="ChEBI" id="CHEBI:57692"/>
    </ligand>
</feature>
<dbReference type="InterPro" id="IPR046867">
    <property type="entry name" value="AldOxase/xan_DH_MoCoBD2"/>
</dbReference>
<dbReference type="Gene3D" id="3.30.390.50">
    <property type="entry name" value="CO dehydrogenase flavoprotein, C-terminal domain"/>
    <property type="match status" value="1"/>
</dbReference>
<evidence type="ECO:0000256" key="6">
    <source>
        <dbReference type="ARBA" id="ARBA00022505"/>
    </source>
</evidence>
<feature type="domain" description="2Fe-2S ferredoxin-type" evidence="23">
    <location>
        <begin position="8"/>
        <end position="95"/>
    </location>
</feature>
<feature type="binding site" evidence="21">
    <location>
        <position position="47"/>
    </location>
    <ligand>
        <name>[2Fe-2S] cluster</name>
        <dbReference type="ChEBI" id="CHEBI:190135"/>
        <label>1</label>
    </ligand>
</feature>
<feature type="binding site" evidence="21">
    <location>
        <position position="120"/>
    </location>
    <ligand>
        <name>[2Fe-2S] cluster</name>
        <dbReference type="ChEBI" id="CHEBI:190135"/>
        <label>2</label>
    </ligand>
</feature>